<dbReference type="OrthoDB" id="9983560at2759"/>
<dbReference type="Pfam" id="PF08031">
    <property type="entry name" value="BBE"/>
    <property type="match status" value="1"/>
</dbReference>
<proteinExistence type="inferred from homology"/>
<evidence type="ECO:0000313" key="5">
    <source>
        <dbReference type="Proteomes" id="UP000799779"/>
    </source>
</evidence>
<feature type="domain" description="FAD-binding PCMH-type" evidence="3">
    <location>
        <begin position="97"/>
        <end position="280"/>
    </location>
</feature>
<dbReference type="InterPro" id="IPR050432">
    <property type="entry name" value="FAD-linked_Oxidoreductases_BP"/>
</dbReference>
<evidence type="ECO:0000313" key="4">
    <source>
        <dbReference type="EMBL" id="KAF1998465.1"/>
    </source>
</evidence>
<accession>A0A6A5WH06</accession>
<organism evidence="4 5">
    <name type="scientific">Amniculicola lignicola CBS 123094</name>
    <dbReference type="NCBI Taxonomy" id="1392246"/>
    <lineage>
        <taxon>Eukaryota</taxon>
        <taxon>Fungi</taxon>
        <taxon>Dikarya</taxon>
        <taxon>Ascomycota</taxon>
        <taxon>Pezizomycotina</taxon>
        <taxon>Dothideomycetes</taxon>
        <taxon>Pleosporomycetidae</taxon>
        <taxon>Pleosporales</taxon>
        <taxon>Amniculicolaceae</taxon>
        <taxon>Amniculicola</taxon>
    </lineage>
</organism>
<dbReference type="InterPro" id="IPR012951">
    <property type="entry name" value="BBE"/>
</dbReference>
<evidence type="ECO:0000256" key="2">
    <source>
        <dbReference type="ARBA" id="ARBA00023002"/>
    </source>
</evidence>
<dbReference type="Proteomes" id="UP000799779">
    <property type="component" value="Unassembled WGS sequence"/>
</dbReference>
<dbReference type="GO" id="GO:0071949">
    <property type="term" value="F:FAD binding"/>
    <property type="evidence" value="ECO:0007669"/>
    <property type="project" value="InterPro"/>
</dbReference>
<dbReference type="PANTHER" id="PTHR13878">
    <property type="entry name" value="GULONOLACTONE OXIDASE"/>
    <property type="match status" value="1"/>
</dbReference>
<dbReference type="InterPro" id="IPR016169">
    <property type="entry name" value="FAD-bd_PCMH_sub2"/>
</dbReference>
<dbReference type="AlphaFoldDB" id="A0A6A5WH06"/>
<reference evidence="4" key="1">
    <citation type="journal article" date="2020" name="Stud. Mycol.">
        <title>101 Dothideomycetes genomes: a test case for predicting lifestyles and emergence of pathogens.</title>
        <authorList>
            <person name="Haridas S."/>
            <person name="Albert R."/>
            <person name="Binder M."/>
            <person name="Bloem J."/>
            <person name="Labutti K."/>
            <person name="Salamov A."/>
            <person name="Andreopoulos B."/>
            <person name="Baker S."/>
            <person name="Barry K."/>
            <person name="Bills G."/>
            <person name="Bluhm B."/>
            <person name="Cannon C."/>
            <person name="Castanera R."/>
            <person name="Culley D."/>
            <person name="Daum C."/>
            <person name="Ezra D."/>
            <person name="Gonzalez J."/>
            <person name="Henrissat B."/>
            <person name="Kuo A."/>
            <person name="Liang C."/>
            <person name="Lipzen A."/>
            <person name="Lutzoni F."/>
            <person name="Magnuson J."/>
            <person name="Mondo S."/>
            <person name="Nolan M."/>
            <person name="Ohm R."/>
            <person name="Pangilinan J."/>
            <person name="Park H.-J."/>
            <person name="Ramirez L."/>
            <person name="Alfaro M."/>
            <person name="Sun H."/>
            <person name="Tritt A."/>
            <person name="Yoshinaga Y."/>
            <person name="Zwiers L.-H."/>
            <person name="Turgeon B."/>
            <person name="Goodwin S."/>
            <person name="Spatafora J."/>
            <person name="Crous P."/>
            <person name="Grigoriev I."/>
        </authorList>
    </citation>
    <scope>NUCLEOTIDE SEQUENCE</scope>
    <source>
        <strain evidence="4">CBS 123094</strain>
    </source>
</reference>
<dbReference type="GO" id="GO:0016491">
    <property type="term" value="F:oxidoreductase activity"/>
    <property type="evidence" value="ECO:0007669"/>
    <property type="project" value="UniProtKB-KW"/>
</dbReference>
<dbReference type="PROSITE" id="PS51387">
    <property type="entry name" value="FAD_PCMH"/>
    <property type="match status" value="1"/>
</dbReference>
<gene>
    <name evidence="4" type="ORF">P154DRAFT_377074</name>
</gene>
<dbReference type="PANTHER" id="PTHR13878:SF91">
    <property type="entry name" value="FAD BINDING DOMAIN PROTEIN (AFU_ORTHOLOGUE AFUA_6G12070)-RELATED"/>
    <property type="match status" value="1"/>
</dbReference>
<dbReference type="SUPFAM" id="SSF56176">
    <property type="entry name" value="FAD-binding/transporter-associated domain-like"/>
    <property type="match status" value="1"/>
</dbReference>
<evidence type="ECO:0000259" key="3">
    <source>
        <dbReference type="PROSITE" id="PS51387"/>
    </source>
</evidence>
<sequence length="565" mass="61871">PEDSCWPSPDKWSSLNTSLSGALIRGVPPGAVCYQAHPTYNENHCEIVRSQWFNSTWHAQDPISVDYPIWTDNSCNPIYPNGTSVTGDVEAGKKGCSIGRYSVYVVNATTAEHASKALKWAQKHNIRVVVKSTGHSFPGRSTGYGSLSIWTHNLRGIQYTESFSPTKCPVKEPLKAVRVAAGHTGIEVQAEVAKSNVIIVTGANPDVGLIGWLTGGGHGVLSTSYGMGADNLLEATIVTPDGKTLVANPCQNSDLFFAIRGGGGGTFGVVLEAIVQAFPTPKTTLFTFAFAFIGTTEESQYWDLVGFIHAEMARLKEGGMQGYYYMPGPPVYPTLAFQGGFYLYNKPEGTVETLVAPIVARLVERPDLFVYQSSIRHSDTFWDSYNGVIENEQVATGGAAFGSRLLSPESLADPNATAKAFAEIGARLNPPTPNVILIGHMIASPNEPTYYPSAISMNPAWRNTLVHFVVVEGWPEGVDRSLIDAVYEEITYNKTEVLRQLSPNTGAYFNEADSYEPKWQESFFGKHYARLRKIKEKYDPHNILWCMRCVGSEALVEQQNGRLCK</sequence>
<feature type="non-terminal residue" evidence="4">
    <location>
        <position position="565"/>
    </location>
</feature>
<name>A0A6A5WH06_9PLEO</name>
<keyword evidence="2" id="KW-0560">Oxidoreductase</keyword>
<dbReference type="InterPro" id="IPR016166">
    <property type="entry name" value="FAD-bd_PCMH"/>
</dbReference>
<protein>
    <submittedName>
        <fullName evidence="4">FAD binding domain protein</fullName>
    </submittedName>
</protein>
<dbReference type="EMBL" id="ML977603">
    <property type="protein sequence ID" value="KAF1998465.1"/>
    <property type="molecule type" value="Genomic_DNA"/>
</dbReference>
<dbReference type="InterPro" id="IPR036318">
    <property type="entry name" value="FAD-bd_PCMH-like_sf"/>
</dbReference>
<evidence type="ECO:0000256" key="1">
    <source>
        <dbReference type="ARBA" id="ARBA00005466"/>
    </source>
</evidence>
<comment type="similarity">
    <text evidence="1">Belongs to the oxygen-dependent FAD-linked oxidoreductase family.</text>
</comment>
<feature type="non-terminal residue" evidence="4">
    <location>
        <position position="1"/>
    </location>
</feature>
<dbReference type="Gene3D" id="3.30.465.10">
    <property type="match status" value="2"/>
</dbReference>
<dbReference type="Pfam" id="PF01565">
    <property type="entry name" value="FAD_binding_4"/>
    <property type="match status" value="1"/>
</dbReference>
<keyword evidence="5" id="KW-1185">Reference proteome</keyword>
<dbReference type="InterPro" id="IPR006094">
    <property type="entry name" value="Oxid_FAD_bind_N"/>
</dbReference>